<dbReference type="Proteomes" id="UP000887565">
    <property type="component" value="Unplaced"/>
</dbReference>
<dbReference type="WBParaSite" id="nRc.2.0.1.t16768-RA">
    <property type="protein sequence ID" value="nRc.2.0.1.t16768-RA"/>
    <property type="gene ID" value="nRc.2.0.1.g16768"/>
</dbReference>
<accession>A0A915IRD7</accession>
<proteinExistence type="predicted"/>
<reference evidence="2" key="1">
    <citation type="submission" date="2022-11" db="UniProtKB">
        <authorList>
            <consortium name="WormBaseParasite"/>
        </authorList>
    </citation>
    <scope>IDENTIFICATION</scope>
</reference>
<sequence>MQKFVGDVFMAAVIPHLCKLVNWVKPQFDQKR</sequence>
<protein>
    <submittedName>
        <fullName evidence="2">Uncharacterized protein</fullName>
    </submittedName>
</protein>
<keyword evidence="1" id="KW-1185">Reference proteome</keyword>
<evidence type="ECO:0000313" key="2">
    <source>
        <dbReference type="WBParaSite" id="nRc.2.0.1.t16768-RA"/>
    </source>
</evidence>
<name>A0A915IRD7_ROMCU</name>
<dbReference type="AlphaFoldDB" id="A0A915IRD7"/>
<evidence type="ECO:0000313" key="1">
    <source>
        <dbReference type="Proteomes" id="UP000887565"/>
    </source>
</evidence>
<organism evidence="1 2">
    <name type="scientific">Romanomermis culicivorax</name>
    <name type="common">Nematode worm</name>
    <dbReference type="NCBI Taxonomy" id="13658"/>
    <lineage>
        <taxon>Eukaryota</taxon>
        <taxon>Metazoa</taxon>
        <taxon>Ecdysozoa</taxon>
        <taxon>Nematoda</taxon>
        <taxon>Enoplea</taxon>
        <taxon>Dorylaimia</taxon>
        <taxon>Mermithida</taxon>
        <taxon>Mermithoidea</taxon>
        <taxon>Mermithidae</taxon>
        <taxon>Romanomermis</taxon>
    </lineage>
</organism>